<evidence type="ECO:0000259" key="4">
    <source>
        <dbReference type="PROSITE" id="PS51774"/>
    </source>
</evidence>
<dbReference type="Pfam" id="PF07765">
    <property type="entry name" value="KIP1"/>
    <property type="match status" value="1"/>
</dbReference>
<dbReference type="AlphaFoldDB" id="A0AAV7DUD9"/>
<dbReference type="InterPro" id="IPR011684">
    <property type="entry name" value="NAB"/>
</dbReference>
<name>A0AAV7DUD9_ARIFI</name>
<accession>A0AAV7DUD9</accession>
<gene>
    <name evidence="5" type="ORF">H6P81_020378</name>
</gene>
<evidence type="ECO:0000256" key="3">
    <source>
        <dbReference type="SAM" id="Coils"/>
    </source>
</evidence>
<evidence type="ECO:0000313" key="5">
    <source>
        <dbReference type="EMBL" id="KAG9440213.1"/>
    </source>
</evidence>
<protein>
    <recommendedName>
        <fullName evidence="4">NAB domain-containing protein</fullName>
    </recommendedName>
</protein>
<reference evidence="5 6" key="1">
    <citation type="submission" date="2021-07" db="EMBL/GenBank/DDBJ databases">
        <title>The Aristolochia fimbriata genome: insights into angiosperm evolution, floral development and chemical biosynthesis.</title>
        <authorList>
            <person name="Jiao Y."/>
        </authorList>
    </citation>
    <scope>NUCLEOTIDE SEQUENCE [LARGE SCALE GENOMIC DNA]</scope>
    <source>
        <strain evidence="5">IBCAS-2021</strain>
        <tissue evidence="5">Leaf</tissue>
    </source>
</reference>
<feature type="domain" description="NAB" evidence="4">
    <location>
        <begin position="33"/>
        <end position="114"/>
    </location>
</feature>
<dbReference type="Proteomes" id="UP000825729">
    <property type="component" value="Unassembled WGS sequence"/>
</dbReference>
<evidence type="ECO:0000313" key="6">
    <source>
        <dbReference type="Proteomes" id="UP000825729"/>
    </source>
</evidence>
<comment type="caution">
    <text evidence="5">The sequence shown here is derived from an EMBL/GenBank/DDBJ whole genome shotgun (WGS) entry which is preliminary data.</text>
</comment>
<organism evidence="5 6">
    <name type="scientific">Aristolochia fimbriata</name>
    <name type="common">White veined hardy Dutchman's pipe vine</name>
    <dbReference type="NCBI Taxonomy" id="158543"/>
    <lineage>
        <taxon>Eukaryota</taxon>
        <taxon>Viridiplantae</taxon>
        <taxon>Streptophyta</taxon>
        <taxon>Embryophyta</taxon>
        <taxon>Tracheophyta</taxon>
        <taxon>Spermatophyta</taxon>
        <taxon>Magnoliopsida</taxon>
        <taxon>Magnoliidae</taxon>
        <taxon>Piperales</taxon>
        <taxon>Aristolochiaceae</taxon>
        <taxon>Aristolochia</taxon>
    </lineage>
</organism>
<proteinExistence type="inferred from homology"/>
<keyword evidence="1 3" id="KW-0175">Coiled coil</keyword>
<dbReference type="PROSITE" id="PS51774">
    <property type="entry name" value="NAB"/>
    <property type="match status" value="1"/>
</dbReference>
<sequence>MILQIVFREKKKKKREKSGRRRDMEDEIKPAISPCWWDSLRSPARQSAWLEATLSDLDQRTKAIISLIEEEENSSAQRGEISYQKRSQLVKMVEELHSSFRAVAVKFDQTRAEPTTAFPHLSSSSSSNSLKQLMDAEAAIDEAERSGAPNSNPESVVEDPETEIVIAGKQNPGGEGRAIKERFKIAEKINEAELRDLVWKDLGTHAALLEDLMTQQEELIRRNDEKRRSIKELHLQFDRLYEENRVLQNCVFRSSMRRNPSRLKRLLSWKIW</sequence>
<evidence type="ECO:0000256" key="2">
    <source>
        <dbReference type="ARBA" id="ARBA00038006"/>
    </source>
</evidence>
<feature type="coiled-coil region" evidence="3">
    <location>
        <begin position="209"/>
        <end position="243"/>
    </location>
</feature>
<keyword evidence="6" id="KW-1185">Reference proteome</keyword>
<dbReference type="PANTHER" id="PTHR32258">
    <property type="entry name" value="PROTEIN NETWORKED 4A"/>
    <property type="match status" value="1"/>
</dbReference>
<comment type="similarity">
    <text evidence="2">Belongs to the NET family.</text>
</comment>
<dbReference type="InterPro" id="IPR051861">
    <property type="entry name" value="NET_actin-binding_domain"/>
</dbReference>
<evidence type="ECO:0000256" key="1">
    <source>
        <dbReference type="ARBA" id="ARBA00023054"/>
    </source>
</evidence>
<dbReference type="EMBL" id="JAINDJ010000008">
    <property type="protein sequence ID" value="KAG9440213.1"/>
    <property type="molecule type" value="Genomic_DNA"/>
</dbReference>
<dbReference type="PANTHER" id="PTHR32258:SF22">
    <property type="entry name" value="PROTEIN NETWORKED 3A-LIKE"/>
    <property type="match status" value="1"/>
</dbReference>
<dbReference type="GO" id="GO:0003779">
    <property type="term" value="F:actin binding"/>
    <property type="evidence" value="ECO:0007669"/>
    <property type="project" value="InterPro"/>
</dbReference>